<proteinExistence type="predicted"/>
<dbReference type="Proteomes" id="UP000006753">
    <property type="component" value="Unassembled WGS sequence"/>
</dbReference>
<accession>K1WPR2</accession>
<dbReference type="AlphaFoldDB" id="K1WPR2"/>
<dbReference type="OrthoDB" id="3556674at2759"/>
<protein>
    <submittedName>
        <fullName evidence="2">Uncharacterized protein</fullName>
    </submittedName>
</protein>
<dbReference type="EMBL" id="JH921443">
    <property type="protein sequence ID" value="EKD14971.1"/>
    <property type="molecule type" value="Genomic_DNA"/>
</dbReference>
<name>K1WPR2_MARBU</name>
<feature type="region of interest" description="Disordered" evidence="1">
    <location>
        <begin position="286"/>
        <end position="322"/>
    </location>
</feature>
<keyword evidence="3" id="KW-1185">Reference proteome</keyword>
<feature type="region of interest" description="Disordered" evidence="1">
    <location>
        <begin position="104"/>
        <end position="131"/>
    </location>
</feature>
<evidence type="ECO:0000256" key="1">
    <source>
        <dbReference type="SAM" id="MobiDB-lite"/>
    </source>
</evidence>
<evidence type="ECO:0000313" key="3">
    <source>
        <dbReference type="Proteomes" id="UP000006753"/>
    </source>
</evidence>
<organism evidence="2 3">
    <name type="scientific">Marssonina brunnea f. sp. multigermtubi (strain MB_m1)</name>
    <name type="common">Marssonina leaf spot fungus</name>
    <dbReference type="NCBI Taxonomy" id="1072389"/>
    <lineage>
        <taxon>Eukaryota</taxon>
        <taxon>Fungi</taxon>
        <taxon>Dikarya</taxon>
        <taxon>Ascomycota</taxon>
        <taxon>Pezizomycotina</taxon>
        <taxon>Leotiomycetes</taxon>
        <taxon>Helotiales</taxon>
        <taxon>Drepanopezizaceae</taxon>
        <taxon>Drepanopeziza</taxon>
    </lineage>
</organism>
<dbReference type="KEGG" id="mbe:MBM_06732"/>
<evidence type="ECO:0000313" key="2">
    <source>
        <dbReference type="EMBL" id="EKD14971.1"/>
    </source>
</evidence>
<sequence>MGKRRENEKRNMDNDSGVDKILIIQASIRDSSLLSLSRVVLHYLAPLESKLLLPQARYQPSLLSRLVSSTPLFPMVIIANICLAQATGSDDSLTIMVDASCQQAAPPGTRKTSAATGKPNPQHKTTGKTRRVPALCSDQKTLDERKAEGKKTSISKWNAWRTKNFNNYFEYDNAGTAPRPQGNPQARWYHVEKEFIEIMLEKMIKNTDTALSGKDWQKLAKKHNKMFKRTKITVAERLFNGKAATKSEIIGERSVASLRSHFSKDEGLKELQLQLIKKYDLDHYEGHTTDKDSDSGSDEPVQDANLERGSNNEMDDQRPAAQSTVGVPVASTCLAAYGIDCLAILYSALLLGCGRSVPSVKDKRSYV</sequence>
<reference evidence="2 3" key="1">
    <citation type="journal article" date="2012" name="BMC Genomics">
        <title>Sequencing the genome of Marssonina brunnea reveals fungus-poplar co-evolution.</title>
        <authorList>
            <person name="Zhu S."/>
            <person name="Cao Y.-Z."/>
            <person name="Jiang C."/>
            <person name="Tan B.-Y."/>
            <person name="Wang Z."/>
            <person name="Feng S."/>
            <person name="Zhang L."/>
            <person name="Su X.-H."/>
            <person name="Brejova B."/>
            <person name="Vinar T."/>
            <person name="Xu M."/>
            <person name="Wang M.-X."/>
            <person name="Zhang S.-G."/>
            <person name="Huang M.-R."/>
            <person name="Wu R."/>
            <person name="Zhou Y."/>
        </authorList>
    </citation>
    <scope>NUCLEOTIDE SEQUENCE [LARGE SCALE GENOMIC DNA]</scope>
    <source>
        <strain evidence="2 3">MB_m1</strain>
    </source>
</reference>
<dbReference type="InParanoid" id="K1WPR2"/>
<dbReference type="HOGENOM" id="CLU_754548_0_0_1"/>
<gene>
    <name evidence="2" type="ORF">MBM_06732</name>
</gene>
<dbReference type="GeneID" id="18762667"/>